<gene>
    <name evidence="2" type="ORF">D9613_005528</name>
</gene>
<dbReference type="EMBL" id="JAACJL010000016">
    <property type="protein sequence ID" value="KAF4619396.1"/>
    <property type="molecule type" value="Genomic_DNA"/>
</dbReference>
<organism evidence="2 3">
    <name type="scientific">Agrocybe pediades</name>
    <dbReference type="NCBI Taxonomy" id="84607"/>
    <lineage>
        <taxon>Eukaryota</taxon>
        <taxon>Fungi</taxon>
        <taxon>Dikarya</taxon>
        <taxon>Basidiomycota</taxon>
        <taxon>Agaricomycotina</taxon>
        <taxon>Agaricomycetes</taxon>
        <taxon>Agaricomycetidae</taxon>
        <taxon>Agaricales</taxon>
        <taxon>Agaricineae</taxon>
        <taxon>Strophariaceae</taxon>
        <taxon>Agrocybe</taxon>
    </lineage>
</organism>
<feature type="compositionally biased region" description="Acidic residues" evidence="1">
    <location>
        <begin position="171"/>
        <end position="195"/>
    </location>
</feature>
<reference evidence="2 3" key="1">
    <citation type="submission" date="2019-12" db="EMBL/GenBank/DDBJ databases">
        <authorList>
            <person name="Floudas D."/>
            <person name="Bentzer J."/>
            <person name="Ahren D."/>
            <person name="Johansson T."/>
            <person name="Persson P."/>
            <person name="Tunlid A."/>
        </authorList>
    </citation>
    <scope>NUCLEOTIDE SEQUENCE [LARGE SCALE GENOMIC DNA]</scope>
    <source>
        <strain evidence="2 3">CBS 102.39</strain>
    </source>
</reference>
<protein>
    <submittedName>
        <fullName evidence="2">Uncharacterized protein</fullName>
    </submittedName>
</protein>
<keyword evidence="3" id="KW-1185">Reference proteome</keyword>
<name>A0A8H4QY96_9AGAR</name>
<dbReference type="AlphaFoldDB" id="A0A8H4QY96"/>
<evidence type="ECO:0000313" key="3">
    <source>
        <dbReference type="Proteomes" id="UP000521872"/>
    </source>
</evidence>
<proteinExistence type="predicted"/>
<evidence type="ECO:0000313" key="2">
    <source>
        <dbReference type="EMBL" id="KAF4619396.1"/>
    </source>
</evidence>
<feature type="region of interest" description="Disordered" evidence="1">
    <location>
        <begin position="168"/>
        <end position="199"/>
    </location>
</feature>
<comment type="caution">
    <text evidence="2">The sequence shown here is derived from an EMBL/GenBank/DDBJ whole genome shotgun (WGS) entry which is preliminary data.</text>
</comment>
<dbReference type="SUPFAM" id="SSF50494">
    <property type="entry name" value="Trypsin-like serine proteases"/>
    <property type="match status" value="1"/>
</dbReference>
<sequence>MSSQKAGYNNIPAESNLEDFVKTPEFDHQCTKQAHEIFLSSDENDEFDQGTLWSSDEGVLSATTVESSSPHDVSRAEASLYYAGVGPKGRGPKLIYRTSDDVFYEPSGPEMYKRLMRIVPVPDDHQIGQNNMWDKLRDQVMSLLDQRAIKVTSVDFVRFTWLDEHPHQETLDDDELEDGDGADEDGDGAEEEELNYDNMPPIHPVEDGVRHYTNPTIWVGVLPESLSGAVAHGAAQDILALLDFHQLQKIDIAFRESVYRDLVSHGPALFRPAEYENPIKEVIDNVSVALSLPIAGRKTVMQGTLGPYFRVRDKLYAITARHNLFPSEAGTTEYRYTRPGPKMEVLLMGSSAFTTYVNSIQALIGTYFECIEVLEQRIAWVKTRLEDGVIIDDAQAKLDQNTAEIAVFRCKIEALKTFYVDISKKFGKDKDRVIGFVCWSPPIGVGVPPHRYTRDLCVIELYKDKFKHMMGNILSLGPEMSLTKLRYLLEDHNDSPPAFKYPINGLLVLEGILTAEEIASPNSLDLHGHQIRRVIKRGYATNTTVGTVTRFMSYVRIYSGISIAESLELPILSHERETGAFSKGGDSGSLIVSPQGEFVALLTGGTNKGTDGSDITYSTPFFYVWNLVKEEFPGANLYFDKLEEFLADA</sequence>
<dbReference type="Proteomes" id="UP000521872">
    <property type="component" value="Unassembled WGS sequence"/>
</dbReference>
<accession>A0A8H4QY96</accession>
<evidence type="ECO:0000256" key="1">
    <source>
        <dbReference type="SAM" id="MobiDB-lite"/>
    </source>
</evidence>
<dbReference type="InterPro" id="IPR009003">
    <property type="entry name" value="Peptidase_S1_PA"/>
</dbReference>